<comment type="subcellular location">
    <subcellularLocation>
        <location evidence="1">Cytoplasm</location>
        <location evidence="1">Cytoskeleton</location>
        <location evidence="1">Cilium axoneme</location>
    </subcellularLocation>
</comment>
<dbReference type="AlphaFoldDB" id="A0AAD5DZF8"/>
<name>A0AAD5DZF8_9CHLO</name>
<evidence type="ECO:0000313" key="2">
    <source>
        <dbReference type="EMBL" id="KAI7845064.1"/>
    </source>
</evidence>
<organism evidence="2 3">
    <name type="scientific">Chlorella ohadii</name>
    <dbReference type="NCBI Taxonomy" id="2649997"/>
    <lineage>
        <taxon>Eukaryota</taxon>
        <taxon>Viridiplantae</taxon>
        <taxon>Chlorophyta</taxon>
        <taxon>core chlorophytes</taxon>
        <taxon>Trebouxiophyceae</taxon>
        <taxon>Chlorellales</taxon>
        <taxon>Chlorellaceae</taxon>
        <taxon>Chlorella clade</taxon>
        <taxon>Chlorella</taxon>
    </lineage>
</organism>
<dbReference type="InterPro" id="IPR032675">
    <property type="entry name" value="LRR_dom_sf"/>
</dbReference>
<dbReference type="EMBL" id="JADXDR010000022">
    <property type="protein sequence ID" value="KAI7845064.1"/>
    <property type="molecule type" value="Genomic_DNA"/>
</dbReference>
<dbReference type="Proteomes" id="UP001205105">
    <property type="component" value="Unassembled WGS sequence"/>
</dbReference>
<proteinExistence type="predicted"/>
<protein>
    <submittedName>
        <fullName evidence="2">Uncharacterized protein</fullName>
    </submittedName>
</protein>
<keyword evidence="3" id="KW-1185">Reference proteome</keyword>
<dbReference type="PANTHER" id="PTHR45752">
    <property type="entry name" value="LEUCINE-RICH REPEAT-CONTAINING"/>
    <property type="match status" value="1"/>
</dbReference>
<dbReference type="SUPFAM" id="SSF52058">
    <property type="entry name" value="L domain-like"/>
    <property type="match status" value="1"/>
</dbReference>
<reference evidence="2" key="1">
    <citation type="submission" date="2020-11" db="EMBL/GenBank/DDBJ databases">
        <title>Chlorella ohadii genome sequencing and assembly.</title>
        <authorList>
            <person name="Murik O."/>
            <person name="Treves H."/>
            <person name="Kedem I."/>
            <person name="Shotland Y."/>
            <person name="Kaplan A."/>
        </authorList>
    </citation>
    <scope>NUCLEOTIDE SEQUENCE</scope>
    <source>
        <strain evidence="2">1</strain>
    </source>
</reference>
<sequence>MKTRRAARAAGAGAELSALPDHLLELCMPCTRDTTRPLSTLRLVCKRWKRIFDGSTRLAGGRLVLQAEYDAPSSAVTWDVAALVRLAACRAGVVQDAQVRQAHRPGRLEAVRQLTALTSLVLTAQSEQECRFHQPGQELAQRQLGLGTLPQLRRLMLDAAGLLEPSCQQLSAARHLTSLVLGDFLHEVSMLAQLGYQVPDALWEAAACMPALAELSISVHTPAETVVAIGSHVWQRLAACTQLARLKLTEGFVDGAPDESGAFELHPGITQLTALRRFGLHGNIASLGDLWHHTGLTRLMLLDSEQPIPAPAHRGPSLPALLEADLGADNWQMEPPQHGVISQGLRNVTRLRLRSATVWQDAFDDGAFEQLEGLAQLERLQTLKLTGSLFSIPDTVWGLTSLKLLDVSKELPEGPYLLGLRTLLMPGHRMQRLPPALATARSLEVLDVMPLTTLGVPEPNMPLPLLQPGDLSVLADMPALRLLCVPLSDDLLLSEGNAATLQSASVQQWLLCKAFCALLPRLVTLSYSAAQVLWLFQGATIQGGLDPAKHAELQACLHEYWEAQDPEVRQGALDLTTSRPLSHQPVAPQPAAMRTRRAARAADAGGELPALPDHLLELCMPCTRDGFWHLGDLRLVCKRWKRIFDSSTQLTGGSLDVRTEYCRPTRAMPWDVSALVRLAACRAAVVQHAHFCQVHRPGRLEAVRQLTSLTSLALTARSEEAYEHEQPGQVLAQQQLGLAALPQLRRLSLDVAGLLGPSCQQLAAARQLTSLILVDFLHEPGITQLNALRQFELHGNIASLGDLWQHTGLTRLVLLDGYLPIPAPIHSGPSLPALLEAELGHDEGEMSPPQHGVISQGLRNVTRLCLRSGTDWRGVSANNAFEQLEALSQLERLHTLKLQGKLHSIPDTVRCLTSLKLLDVSNYKLRRASGLQLKKLRELPEGPYLLGLRTLLMPGHCMQRLPPAMGTARSLEVLDVMPCTSYGEPDPTQPLPMVHPGDLSSLVAMPALRVLCVPLSDFPQPEGDVYPSVSVQQCLLCRVLCALLPRLVTLSYSAAQIPCLFQGGAVEGGLDPAKHAELQACLQAGWEAVTPEVRWVALEMMRGEAAQRELRAQAAALVEAFPAVPTPGKPAAAPEPS</sequence>
<evidence type="ECO:0000256" key="1">
    <source>
        <dbReference type="ARBA" id="ARBA00004430"/>
    </source>
</evidence>
<dbReference type="InterPro" id="IPR050715">
    <property type="entry name" value="LRR-SigEffector_domain"/>
</dbReference>
<dbReference type="Gene3D" id="3.80.10.10">
    <property type="entry name" value="Ribonuclease Inhibitor"/>
    <property type="match status" value="2"/>
</dbReference>
<evidence type="ECO:0000313" key="3">
    <source>
        <dbReference type="Proteomes" id="UP001205105"/>
    </source>
</evidence>
<dbReference type="GO" id="GO:0005930">
    <property type="term" value="C:axoneme"/>
    <property type="evidence" value="ECO:0007669"/>
    <property type="project" value="UniProtKB-SubCell"/>
</dbReference>
<accession>A0AAD5DZF8</accession>
<comment type="caution">
    <text evidence="2">The sequence shown here is derived from an EMBL/GenBank/DDBJ whole genome shotgun (WGS) entry which is preliminary data.</text>
</comment>
<dbReference type="SUPFAM" id="SSF52047">
    <property type="entry name" value="RNI-like"/>
    <property type="match status" value="1"/>
</dbReference>
<dbReference type="PANTHER" id="PTHR45752:SF187">
    <property type="entry name" value="LEUCINE-RICH REPEAT AND IQ DOMAIN-CONTAINING PROTEIN 4"/>
    <property type="match status" value="1"/>
</dbReference>
<gene>
    <name evidence="2" type="ORF">COHA_001429</name>
</gene>